<evidence type="ECO:0000313" key="2">
    <source>
        <dbReference type="Proteomes" id="UP001163947"/>
    </source>
</evidence>
<reference evidence="1" key="1">
    <citation type="submission" date="2022-09" db="EMBL/GenBank/DDBJ databases">
        <title>The genome sequence of Rhodococcus aetherivorans N1.</title>
        <authorList>
            <person name="Jiang W."/>
        </authorList>
    </citation>
    <scope>NUCLEOTIDE SEQUENCE</scope>
    <source>
        <strain evidence="1">N1</strain>
    </source>
</reference>
<accession>A0AA46PK03</accession>
<sequence length="63" mass="7410">MSDLMSRRRFAQWMGISLAGEVRGRTGGGEWPPHVRIGHKVYYRREAVERWLREQEQAGGRRV</sequence>
<evidence type="ECO:0000313" key="1">
    <source>
        <dbReference type="EMBL" id="UYF96597.1"/>
    </source>
</evidence>
<protein>
    <submittedName>
        <fullName evidence="1">DNA-binding protein</fullName>
    </submittedName>
</protein>
<dbReference type="GO" id="GO:0003677">
    <property type="term" value="F:DNA binding"/>
    <property type="evidence" value="ECO:0007669"/>
    <property type="project" value="UniProtKB-KW"/>
</dbReference>
<keyword evidence="1" id="KW-0238">DNA-binding</keyword>
<dbReference type="EMBL" id="CP106982">
    <property type="protein sequence ID" value="UYF96597.1"/>
    <property type="molecule type" value="Genomic_DNA"/>
</dbReference>
<dbReference type="AlphaFoldDB" id="A0AA46PK03"/>
<organism evidence="1 2">
    <name type="scientific">Rhodococcus aetherivorans</name>
    <dbReference type="NCBI Taxonomy" id="191292"/>
    <lineage>
        <taxon>Bacteria</taxon>
        <taxon>Bacillati</taxon>
        <taxon>Actinomycetota</taxon>
        <taxon>Actinomycetes</taxon>
        <taxon>Mycobacteriales</taxon>
        <taxon>Nocardiaceae</taxon>
        <taxon>Rhodococcus</taxon>
    </lineage>
</organism>
<proteinExistence type="predicted"/>
<dbReference type="GeneID" id="83621348"/>
<name>A0AA46PK03_9NOCA</name>
<gene>
    <name evidence="1" type="ORF">OCS65_12985</name>
</gene>
<dbReference type="Proteomes" id="UP001163947">
    <property type="component" value="Chromosome"/>
</dbReference>
<dbReference type="RefSeq" id="WP_263510304.1">
    <property type="nucleotide sequence ID" value="NZ_CP106982.1"/>
</dbReference>